<evidence type="ECO:0000313" key="3">
    <source>
        <dbReference type="EMBL" id="KAH9377552.1"/>
    </source>
</evidence>
<dbReference type="PANTHER" id="PTHR11360">
    <property type="entry name" value="MONOCARBOXYLATE TRANSPORTER"/>
    <property type="match status" value="1"/>
</dbReference>
<dbReference type="InterPro" id="IPR036259">
    <property type="entry name" value="MFS_trans_sf"/>
</dbReference>
<feature type="transmembrane region" description="Helical" evidence="2">
    <location>
        <begin position="30"/>
        <end position="47"/>
    </location>
</feature>
<feature type="compositionally biased region" description="Polar residues" evidence="1">
    <location>
        <begin position="123"/>
        <end position="134"/>
    </location>
</feature>
<dbReference type="AlphaFoldDB" id="A0A9J6GS47"/>
<dbReference type="OrthoDB" id="6515633at2759"/>
<keyword evidence="2" id="KW-1133">Transmembrane helix</keyword>
<dbReference type="EMBL" id="JABSTR010000008">
    <property type="protein sequence ID" value="KAH9377552.1"/>
    <property type="molecule type" value="Genomic_DNA"/>
</dbReference>
<reference evidence="3 4" key="1">
    <citation type="journal article" date="2020" name="Cell">
        <title>Large-Scale Comparative Analyses of Tick Genomes Elucidate Their Genetic Diversity and Vector Capacities.</title>
        <authorList>
            <consortium name="Tick Genome and Microbiome Consortium (TIGMIC)"/>
            <person name="Jia N."/>
            <person name="Wang J."/>
            <person name="Shi W."/>
            <person name="Du L."/>
            <person name="Sun Y."/>
            <person name="Zhan W."/>
            <person name="Jiang J.F."/>
            <person name="Wang Q."/>
            <person name="Zhang B."/>
            <person name="Ji P."/>
            <person name="Bell-Sakyi L."/>
            <person name="Cui X.M."/>
            <person name="Yuan T.T."/>
            <person name="Jiang B.G."/>
            <person name="Yang W.F."/>
            <person name="Lam T.T."/>
            <person name="Chang Q.C."/>
            <person name="Ding S.J."/>
            <person name="Wang X.J."/>
            <person name="Zhu J.G."/>
            <person name="Ruan X.D."/>
            <person name="Zhao L."/>
            <person name="Wei J.T."/>
            <person name="Ye R.Z."/>
            <person name="Que T.C."/>
            <person name="Du C.H."/>
            <person name="Zhou Y.H."/>
            <person name="Cheng J.X."/>
            <person name="Dai P.F."/>
            <person name="Guo W.B."/>
            <person name="Han X.H."/>
            <person name="Huang E.J."/>
            <person name="Li L.F."/>
            <person name="Wei W."/>
            <person name="Gao Y.C."/>
            <person name="Liu J.Z."/>
            <person name="Shao H.Z."/>
            <person name="Wang X."/>
            <person name="Wang C.C."/>
            <person name="Yang T.C."/>
            <person name="Huo Q.B."/>
            <person name="Li W."/>
            <person name="Chen H.Y."/>
            <person name="Chen S.E."/>
            <person name="Zhou L.G."/>
            <person name="Ni X.B."/>
            <person name="Tian J.H."/>
            <person name="Sheng Y."/>
            <person name="Liu T."/>
            <person name="Pan Y.S."/>
            <person name="Xia L.Y."/>
            <person name="Li J."/>
            <person name="Zhao F."/>
            <person name="Cao W.C."/>
        </authorList>
    </citation>
    <scope>NUCLEOTIDE SEQUENCE [LARGE SCALE GENOMIC DNA]</scope>
    <source>
        <strain evidence="3">HaeL-2018</strain>
    </source>
</reference>
<dbReference type="InterPro" id="IPR050327">
    <property type="entry name" value="Proton-linked_MCT"/>
</dbReference>
<feature type="compositionally biased region" description="Basic and acidic residues" evidence="1">
    <location>
        <begin position="135"/>
        <end position="148"/>
    </location>
</feature>
<dbReference type="Proteomes" id="UP000821853">
    <property type="component" value="Unassembled WGS sequence"/>
</dbReference>
<evidence type="ECO:0000313" key="4">
    <source>
        <dbReference type="Proteomes" id="UP000821853"/>
    </source>
</evidence>
<evidence type="ECO:0000256" key="1">
    <source>
        <dbReference type="SAM" id="MobiDB-lite"/>
    </source>
</evidence>
<sequence length="359" mass="38686">MNWTGRSLATFVFPSVIICLNEKYGLRGTFIIVGGLTLNAAAGCLFLRSPEELVRKSEPSGSRKGVSEHKDGKVQGKRSIACSNRTFRHACEEKLIKGNYSEPATSVTLSSVQARELMEIPPGNTSPGVMATSSRAEEKYTGDERREGCPSQQSMNTRNWEGRKVDRANSASGSTPVSVARRELGFLKRPILYVITLSSVVYACSSAFYSVTLADHAMGQGLPKWQAALLVSCNGVGDLIAQLCPDRYRIGSFSKVFLRLCLGAVHLSSVALPPTKPQPAVADTVEEAADAAAGSAMATSLPPVQASREKELFSEPSVSTMPKSSATVNREKAKHFYSESNIGLGENGNEEDNRDWQTG</sequence>
<dbReference type="VEuPathDB" id="VectorBase:HLOH_043448"/>
<name>A0A9J6GS47_HAELO</name>
<dbReference type="GO" id="GO:0008028">
    <property type="term" value="F:monocarboxylic acid transmembrane transporter activity"/>
    <property type="evidence" value="ECO:0007669"/>
    <property type="project" value="TreeGrafter"/>
</dbReference>
<comment type="caution">
    <text evidence="3">The sequence shown here is derived from an EMBL/GenBank/DDBJ whole genome shotgun (WGS) entry which is preliminary data.</text>
</comment>
<protein>
    <recommendedName>
        <fullName evidence="5">Monocarboxylate transporter</fullName>
    </recommendedName>
</protein>
<feature type="region of interest" description="Disordered" evidence="1">
    <location>
        <begin position="119"/>
        <end position="156"/>
    </location>
</feature>
<evidence type="ECO:0008006" key="5">
    <source>
        <dbReference type="Google" id="ProtNLM"/>
    </source>
</evidence>
<keyword evidence="4" id="KW-1185">Reference proteome</keyword>
<feature type="compositionally biased region" description="Basic and acidic residues" evidence="1">
    <location>
        <begin position="65"/>
        <end position="74"/>
    </location>
</feature>
<dbReference type="PANTHER" id="PTHR11360:SF303">
    <property type="entry name" value="MAJOR FACILITATOR SUPERFAMILY (MFS) PROFILE DOMAIN-CONTAINING PROTEIN"/>
    <property type="match status" value="1"/>
</dbReference>
<proteinExistence type="predicted"/>
<feature type="compositionally biased region" description="Polar residues" evidence="1">
    <location>
        <begin position="316"/>
        <end position="328"/>
    </location>
</feature>
<gene>
    <name evidence="3" type="ORF">HPB48_012998</name>
</gene>
<keyword evidence="2" id="KW-0472">Membrane</keyword>
<evidence type="ECO:0000256" key="2">
    <source>
        <dbReference type="SAM" id="Phobius"/>
    </source>
</evidence>
<feature type="transmembrane region" description="Helical" evidence="2">
    <location>
        <begin position="191"/>
        <end position="213"/>
    </location>
</feature>
<dbReference type="SUPFAM" id="SSF103473">
    <property type="entry name" value="MFS general substrate transporter"/>
    <property type="match status" value="1"/>
</dbReference>
<accession>A0A9J6GS47</accession>
<feature type="region of interest" description="Disordered" evidence="1">
    <location>
        <begin position="299"/>
        <end position="359"/>
    </location>
</feature>
<keyword evidence="2" id="KW-0812">Transmembrane</keyword>
<feature type="region of interest" description="Disordered" evidence="1">
    <location>
        <begin position="56"/>
        <end position="77"/>
    </location>
</feature>
<organism evidence="3 4">
    <name type="scientific">Haemaphysalis longicornis</name>
    <name type="common">Bush tick</name>
    <dbReference type="NCBI Taxonomy" id="44386"/>
    <lineage>
        <taxon>Eukaryota</taxon>
        <taxon>Metazoa</taxon>
        <taxon>Ecdysozoa</taxon>
        <taxon>Arthropoda</taxon>
        <taxon>Chelicerata</taxon>
        <taxon>Arachnida</taxon>
        <taxon>Acari</taxon>
        <taxon>Parasitiformes</taxon>
        <taxon>Ixodida</taxon>
        <taxon>Ixodoidea</taxon>
        <taxon>Ixodidae</taxon>
        <taxon>Haemaphysalinae</taxon>
        <taxon>Haemaphysalis</taxon>
    </lineage>
</organism>